<proteinExistence type="predicted"/>
<name>A0A9W8PY43_9HYPO</name>
<dbReference type="EMBL" id="JAPDHF010000003">
    <property type="protein sequence ID" value="KAJ4020454.1"/>
    <property type="molecule type" value="Genomic_DNA"/>
</dbReference>
<feature type="compositionally biased region" description="Basic and acidic residues" evidence="2">
    <location>
        <begin position="39"/>
        <end position="48"/>
    </location>
</feature>
<evidence type="ECO:0000256" key="2">
    <source>
        <dbReference type="SAM" id="MobiDB-lite"/>
    </source>
</evidence>
<evidence type="ECO:0000313" key="3">
    <source>
        <dbReference type="EMBL" id="KAJ4020454.1"/>
    </source>
</evidence>
<feature type="compositionally biased region" description="Polar residues" evidence="2">
    <location>
        <begin position="1"/>
        <end position="11"/>
    </location>
</feature>
<evidence type="ECO:0000313" key="4">
    <source>
        <dbReference type="Proteomes" id="UP001152130"/>
    </source>
</evidence>
<sequence length="228" mass="25463">MSDNNKQTGQQRPDDREQQAQSGPGDATPRVPGPQGEMEQYKQEHGDVNDGTDDAGSSGQWPEFESGQDISILRASRPVETTAIEVAPGGDPAAPDLSLVKLALERLDSLKRGIGRFRREGQELQEASARLVEESASIDSRASRIIQEFEEGGPRPSTFNELCDYRLRRVGTIGKLLDIADRQNVILEEQRELFRQSRARAARVEELEDELNTARIQLNEAVNRRRDI</sequence>
<dbReference type="Proteomes" id="UP001152130">
    <property type="component" value="Unassembled WGS sequence"/>
</dbReference>
<gene>
    <name evidence="3" type="ORF">NW766_001939</name>
</gene>
<reference evidence="3" key="1">
    <citation type="submission" date="2022-10" db="EMBL/GenBank/DDBJ databases">
        <title>Fusarium specimens isolated from Avocado Roots.</title>
        <authorList>
            <person name="Stajich J."/>
            <person name="Roper C."/>
            <person name="Heimlech-Rivalta G."/>
        </authorList>
    </citation>
    <scope>NUCLEOTIDE SEQUENCE</scope>
    <source>
        <strain evidence="3">CF00143</strain>
    </source>
</reference>
<keyword evidence="4" id="KW-1185">Reference proteome</keyword>
<keyword evidence="1" id="KW-0175">Coiled coil</keyword>
<feature type="region of interest" description="Disordered" evidence="2">
    <location>
        <begin position="1"/>
        <end position="72"/>
    </location>
</feature>
<dbReference type="AlphaFoldDB" id="A0A9W8PY43"/>
<protein>
    <submittedName>
        <fullName evidence="3">Uncharacterized protein</fullName>
    </submittedName>
</protein>
<accession>A0A9W8PY43</accession>
<comment type="caution">
    <text evidence="3">The sequence shown here is derived from an EMBL/GenBank/DDBJ whole genome shotgun (WGS) entry which is preliminary data.</text>
</comment>
<feature type="coiled-coil region" evidence="1">
    <location>
        <begin position="187"/>
        <end position="224"/>
    </location>
</feature>
<evidence type="ECO:0000256" key="1">
    <source>
        <dbReference type="SAM" id="Coils"/>
    </source>
</evidence>
<organism evidence="3 4">
    <name type="scientific">Fusarium irregulare</name>
    <dbReference type="NCBI Taxonomy" id="2494466"/>
    <lineage>
        <taxon>Eukaryota</taxon>
        <taxon>Fungi</taxon>
        <taxon>Dikarya</taxon>
        <taxon>Ascomycota</taxon>
        <taxon>Pezizomycotina</taxon>
        <taxon>Sordariomycetes</taxon>
        <taxon>Hypocreomycetidae</taxon>
        <taxon>Hypocreales</taxon>
        <taxon>Nectriaceae</taxon>
        <taxon>Fusarium</taxon>
        <taxon>Fusarium incarnatum-equiseti species complex</taxon>
    </lineage>
</organism>